<accession>A0ABN7VFT9</accession>
<dbReference type="Proteomes" id="UP000789901">
    <property type="component" value="Unassembled WGS sequence"/>
</dbReference>
<gene>
    <name evidence="1" type="ORF">GMARGA_LOCUS18228</name>
</gene>
<evidence type="ECO:0000313" key="2">
    <source>
        <dbReference type="Proteomes" id="UP000789901"/>
    </source>
</evidence>
<protein>
    <submittedName>
        <fullName evidence="1">40263_t:CDS:1</fullName>
    </submittedName>
</protein>
<feature type="non-terminal residue" evidence="1">
    <location>
        <position position="1"/>
    </location>
</feature>
<comment type="caution">
    <text evidence="1">The sequence shown here is derived from an EMBL/GenBank/DDBJ whole genome shotgun (WGS) entry which is preliminary data.</text>
</comment>
<name>A0ABN7VFT9_GIGMA</name>
<evidence type="ECO:0000313" key="1">
    <source>
        <dbReference type="EMBL" id="CAG8768161.1"/>
    </source>
</evidence>
<dbReference type="EMBL" id="CAJVQB010014403">
    <property type="protein sequence ID" value="CAG8768161.1"/>
    <property type="molecule type" value="Genomic_DNA"/>
</dbReference>
<sequence length="237" mass="27449">EKDKENEFEIDLRNTFKAIKNQLRHDPINEWKVGDINITSRFQKYQIKILNKAKKKKAILPQEISSSLHEVSMNHFLGKDVFIDNDNSALSRKFAIPSKTTEMEHCNIYMYPLINPFFSGEREYKLSLDRANLGNERPDLSCMVQNIPVLNSEVKPVGCFKSQKRNNCIKAHLKWRKSVNQQINENGPGESSILLNLGDQMESYVMDLNYDGIYRSWSLLRTLIEPVICHVIALETC</sequence>
<keyword evidence="2" id="KW-1185">Reference proteome</keyword>
<reference evidence="1 2" key="1">
    <citation type="submission" date="2021-06" db="EMBL/GenBank/DDBJ databases">
        <authorList>
            <person name="Kallberg Y."/>
            <person name="Tangrot J."/>
            <person name="Rosling A."/>
        </authorList>
    </citation>
    <scope>NUCLEOTIDE SEQUENCE [LARGE SCALE GENOMIC DNA]</scope>
    <source>
        <strain evidence="1 2">120-4 pot B 10/14</strain>
    </source>
</reference>
<proteinExistence type="predicted"/>
<organism evidence="1 2">
    <name type="scientific">Gigaspora margarita</name>
    <dbReference type="NCBI Taxonomy" id="4874"/>
    <lineage>
        <taxon>Eukaryota</taxon>
        <taxon>Fungi</taxon>
        <taxon>Fungi incertae sedis</taxon>
        <taxon>Mucoromycota</taxon>
        <taxon>Glomeromycotina</taxon>
        <taxon>Glomeromycetes</taxon>
        <taxon>Diversisporales</taxon>
        <taxon>Gigasporaceae</taxon>
        <taxon>Gigaspora</taxon>
    </lineage>
</organism>